<sequence length="810" mass="89306">MNARTTGQTGMATTFRKAPLALAVSSALLLPMAASAEQEQQNTAEWQVERITVTASRRPQMAEEIPYNISVISGQQLEERHIIDSVDMMREMAGITVVDRGYRNSGVINNIVIRGMNVDSAGNGDFALNAVPTVSTYVNETPLFANFILKDIDAVEVLRGPQGTLYGSGSLAGTVRYRMNRPDLLDTEGKVSASLSQSKGSGGFNKNLDLLLNLPLSNQFAVRGYLGRIDNDGLVDYPNVYQLNAQGAPVAAGGDIADGGPVFRSVKDADTVEIDYGRVALLWQPSDNFNALLSYQFQQDKIGARRQVTRGTNWVTGSEQDYRDYENGAIQLEPSERDVDALALELEWDLGFATMTSSTSSYDHKGSSTSDNTGFYAQNNWFAWYYGGSPRPMASAERFYQDKGFAQEVRLVSNGQRQLDWILGAFYLDQDTRSGQDSFMPGFSEWAQASGFDQTLASWGGVLTDQDFLYRDSRNVRDTSVFGELTWHLSDAFRATFGLRYFHNKIRNDTLIELPIYPGPAVMDSNFSDNGTLFKLNLSYDWTEHSMLYATVSEGYRRGGTTAVPVSGTFAENPAYLSYDADSVLNYEVGIKGMVGQHFYAASLFYTDWDDPQLNISTPNWGFFAAVNGDSARTQGLELELRGYLSSSLSYNLGYSYVDAKLTADLVAPSGTAANPGSFTHSRKGEQLPSTAKNTFSGSLSHSYDISARYYLVTTAGLYYQSSSRNALGSNPNFDIDLPSFWLANLSTSLYGEQWQFALYLRNIFNEDGVTGVLSEGYMGTEPGQNFLGNGSKDYITQPRTVGLSVTYRF</sequence>
<dbReference type="InterPro" id="IPR000531">
    <property type="entry name" value="Beta-barrel_TonB"/>
</dbReference>
<dbReference type="SUPFAM" id="SSF56935">
    <property type="entry name" value="Porins"/>
    <property type="match status" value="1"/>
</dbReference>
<comment type="similarity">
    <text evidence="11 12">Belongs to the TonB-dependent receptor family.</text>
</comment>
<feature type="domain" description="TonB-dependent receptor plug" evidence="15">
    <location>
        <begin position="63"/>
        <end position="174"/>
    </location>
</feature>
<dbReference type="RefSeq" id="WP_330127442.1">
    <property type="nucleotide sequence ID" value="NZ_JAUHLI010000002.1"/>
</dbReference>
<keyword evidence="9 11" id="KW-0472">Membrane</keyword>
<name>A0ABU7J1A8_9GAMM</name>
<keyword evidence="10 11" id="KW-0998">Cell outer membrane</keyword>
<feature type="signal peptide" evidence="13">
    <location>
        <begin position="1"/>
        <end position="36"/>
    </location>
</feature>
<proteinExistence type="inferred from homology"/>
<reference evidence="16 17" key="1">
    <citation type="submission" date="2023-07" db="EMBL/GenBank/DDBJ databases">
        <title>Alkalimonas sp., MEB108 novel, alkaliphilic bacterium isolated from Lonar Lake, India.</title>
        <authorList>
            <person name="Joshi A."/>
            <person name="Thite S."/>
        </authorList>
    </citation>
    <scope>NUCLEOTIDE SEQUENCE [LARGE SCALE GENOMIC DNA]</scope>
    <source>
        <strain evidence="16 17">MEB108</strain>
    </source>
</reference>
<dbReference type="Gene3D" id="2.40.170.20">
    <property type="entry name" value="TonB-dependent receptor, beta-barrel domain"/>
    <property type="match status" value="1"/>
</dbReference>
<feature type="domain" description="TonB-dependent receptor-like beta-barrel" evidence="14">
    <location>
        <begin position="288"/>
        <end position="764"/>
    </location>
</feature>
<evidence type="ECO:0000256" key="5">
    <source>
        <dbReference type="ARBA" id="ARBA00022692"/>
    </source>
</evidence>
<gene>
    <name evidence="16" type="ORF">QWY20_02445</name>
</gene>
<evidence type="ECO:0000256" key="6">
    <source>
        <dbReference type="ARBA" id="ARBA00023004"/>
    </source>
</evidence>
<keyword evidence="7" id="KW-0406">Ion transport</keyword>
<organism evidence="16 17">
    <name type="scientific">Alkalimonas cellulosilytica</name>
    <dbReference type="NCBI Taxonomy" id="3058395"/>
    <lineage>
        <taxon>Bacteria</taxon>
        <taxon>Pseudomonadati</taxon>
        <taxon>Pseudomonadota</taxon>
        <taxon>Gammaproteobacteria</taxon>
        <taxon>Alkalimonas</taxon>
    </lineage>
</organism>
<dbReference type="PROSITE" id="PS52016">
    <property type="entry name" value="TONB_DEPENDENT_REC_3"/>
    <property type="match status" value="1"/>
</dbReference>
<dbReference type="PANTHER" id="PTHR32552:SF81">
    <property type="entry name" value="TONB-DEPENDENT OUTER MEMBRANE RECEPTOR"/>
    <property type="match status" value="1"/>
</dbReference>
<comment type="caution">
    <text evidence="16">The sequence shown here is derived from an EMBL/GenBank/DDBJ whole genome shotgun (WGS) entry which is preliminary data.</text>
</comment>
<evidence type="ECO:0000256" key="9">
    <source>
        <dbReference type="ARBA" id="ARBA00023136"/>
    </source>
</evidence>
<keyword evidence="8 12" id="KW-0798">TonB box</keyword>
<keyword evidence="6" id="KW-0408">Iron</keyword>
<keyword evidence="17" id="KW-1185">Reference proteome</keyword>
<feature type="chain" id="PRO_5046984751" evidence="13">
    <location>
        <begin position="37"/>
        <end position="810"/>
    </location>
</feature>
<keyword evidence="4" id="KW-0410">Iron transport</keyword>
<dbReference type="Pfam" id="PF07715">
    <property type="entry name" value="Plug"/>
    <property type="match status" value="1"/>
</dbReference>
<keyword evidence="3 11" id="KW-1134">Transmembrane beta strand</keyword>
<keyword evidence="5 11" id="KW-0812">Transmembrane</keyword>
<evidence type="ECO:0000256" key="4">
    <source>
        <dbReference type="ARBA" id="ARBA00022496"/>
    </source>
</evidence>
<evidence type="ECO:0000256" key="7">
    <source>
        <dbReference type="ARBA" id="ARBA00023065"/>
    </source>
</evidence>
<dbReference type="EMBL" id="JAUHLI010000002">
    <property type="protein sequence ID" value="MEE2000298.1"/>
    <property type="molecule type" value="Genomic_DNA"/>
</dbReference>
<evidence type="ECO:0000256" key="1">
    <source>
        <dbReference type="ARBA" id="ARBA00004571"/>
    </source>
</evidence>
<keyword evidence="16" id="KW-0675">Receptor</keyword>
<keyword evidence="2 11" id="KW-0813">Transport</keyword>
<evidence type="ECO:0000256" key="8">
    <source>
        <dbReference type="ARBA" id="ARBA00023077"/>
    </source>
</evidence>
<evidence type="ECO:0000256" key="10">
    <source>
        <dbReference type="ARBA" id="ARBA00023237"/>
    </source>
</evidence>
<protein>
    <submittedName>
        <fullName evidence="16">TonB-dependent receptor</fullName>
    </submittedName>
</protein>
<evidence type="ECO:0000256" key="12">
    <source>
        <dbReference type="RuleBase" id="RU003357"/>
    </source>
</evidence>
<dbReference type="InterPro" id="IPR039426">
    <property type="entry name" value="TonB-dep_rcpt-like"/>
</dbReference>
<evidence type="ECO:0000259" key="14">
    <source>
        <dbReference type="Pfam" id="PF00593"/>
    </source>
</evidence>
<dbReference type="InterPro" id="IPR012910">
    <property type="entry name" value="Plug_dom"/>
</dbReference>
<dbReference type="Pfam" id="PF00593">
    <property type="entry name" value="TonB_dep_Rec_b-barrel"/>
    <property type="match status" value="1"/>
</dbReference>
<evidence type="ECO:0000313" key="17">
    <source>
        <dbReference type="Proteomes" id="UP001336314"/>
    </source>
</evidence>
<evidence type="ECO:0000256" key="13">
    <source>
        <dbReference type="SAM" id="SignalP"/>
    </source>
</evidence>
<keyword evidence="13" id="KW-0732">Signal</keyword>
<dbReference type="Proteomes" id="UP001336314">
    <property type="component" value="Unassembled WGS sequence"/>
</dbReference>
<comment type="subcellular location">
    <subcellularLocation>
        <location evidence="1 11">Cell outer membrane</location>
        <topology evidence="1 11">Multi-pass membrane protein</topology>
    </subcellularLocation>
</comment>
<evidence type="ECO:0000259" key="15">
    <source>
        <dbReference type="Pfam" id="PF07715"/>
    </source>
</evidence>
<dbReference type="InterPro" id="IPR036942">
    <property type="entry name" value="Beta-barrel_TonB_sf"/>
</dbReference>
<evidence type="ECO:0000256" key="3">
    <source>
        <dbReference type="ARBA" id="ARBA00022452"/>
    </source>
</evidence>
<accession>A0ABU7J1A8</accession>
<dbReference type="PANTHER" id="PTHR32552">
    <property type="entry name" value="FERRICHROME IRON RECEPTOR-RELATED"/>
    <property type="match status" value="1"/>
</dbReference>
<evidence type="ECO:0000256" key="2">
    <source>
        <dbReference type="ARBA" id="ARBA00022448"/>
    </source>
</evidence>
<evidence type="ECO:0000313" key="16">
    <source>
        <dbReference type="EMBL" id="MEE2000298.1"/>
    </source>
</evidence>
<evidence type="ECO:0000256" key="11">
    <source>
        <dbReference type="PROSITE-ProRule" id="PRU01360"/>
    </source>
</evidence>